<accession>A0A6G2DEG5</accession>
<feature type="domain" description="ABC transmembrane type-1" evidence="6">
    <location>
        <begin position="16"/>
        <end position="77"/>
    </location>
</feature>
<name>A0A6G2DEG5_STREE</name>
<evidence type="ECO:0000256" key="1">
    <source>
        <dbReference type="ARBA" id="ARBA00004651"/>
    </source>
</evidence>
<evidence type="ECO:0000256" key="4">
    <source>
        <dbReference type="ARBA" id="ARBA00023136"/>
    </source>
</evidence>
<protein>
    <submittedName>
        <fullName evidence="7">ABC transporter ATP-binding protein</fullName>
    </submittedName>
</protein>
<comment type="subcellular location">
    <subcellularLocation>
        <location evidence="1">Cell membrane</location>
        <topology evidence="1">Multi-pass membrane protein</topology>
    </subcellularLocation>
</comment>
<dbReference type="SUPFAM" id="SSF90123">
    <property type="entry name" value="ABC transporter transmembrane region"/>
    <property type="match status" value="1"/>
</dbReference>
<dbReference type="GO" id="GO:0140359">
    <property type="term" value="F:ABC-type transporter activity"/>
    <property type="evidence" value="ECO:0007669"/>
    <property type="project" value="InterPro"/>
</dbReference>
<dbReference type="Gene3D" id="1.20.1560.10">
    <property type="entry name" value="ABC transporter type 1, transmembrane domain"/>
    <property type="match status" value="1"/>
</dbReference>
<sequence length="77" mass="8613">MKHLLSYFKPYIKESILAPLFKLLEAVFELLVPMVIAGIVDQSLPQGDQGHLWMQIGLLLIFAVIGVLVALIAQFYS</sequence>
<proteinExistence type="predicted"/>
<organism evidence="7 8">
    <name type="scientific">Streptococcus pneumoniae</name>
    <dbReference type="NCBI Taxonomy" id="1313"/>
    <lineage>
        <taxon>Bacteria</taxon>
        <taxon>Bacillati</taxon>
        <taxon>Bacillota</taxon>
        <taxon>Bacilli</taxon>
        <taxon>Lactobacillales</taxon>
        <taxon>Streptococcaceae</taxon>
        <taxon>Streptococcus</taxon>
    </lineage>
</organism>
<dbReference type="GO" id="GO:0005886">
    <property type="term" value="C:plasma membrane"/>
    <property type="evidence" value="ECO:0007669"/>
    <property type="project" value="UniProtKB-SubCell"/>
</dbReference>
<feature type="transmembrane region" description="Helical" evidence="5">
    <location>
        <begin position="20"/>
        <end position="40"/>
    </location>
</feature>
<evidence type="ECO:0000256" key="3">
    <source>
        <dbReference type="ARBA" id="ARBA00022989"/>
    </source>
</evidence>
<reference evidence="7 8" key="1">
    <citation type="submission" date="2019-11" db="EMBL/GenBank/DDBJ databases">
        <title>Growth characteristics of pneumococcus vary with the chemical composition of the capsule and with environmental conditions.</title>
        <authorList>
            <person name="Tothpal A."/>
            <person name="Desobry K."/>
            <person name="Joshi S."/>
            <person name="Wyllie A.L."/>
            <person name="Weinberger D.M."/>
        </authorList>
    </citation>
    <scope>NUCLEOTIDE SEQUENCE [LARGE SCALE GENOMIC DNA]</scope>
    <source>
        <strain evidence="8">pnumococcus19F</strain>
    </source>
</reference>
<dbReference type="EMBL" id="WNHQ01001630">
    <property type="protein sequence ID" value="MTV74970.1"/>
    <property type="molecule type" value="Genomic_DNA"/>
</dbReference>
<evidence type="ECO:0000259" key="6">
    <source>
        <dbReference type="PROSITE" id="PS50929"/>
    </source>
</evidence>
<evidence type="ECO:0000313" key="7">
    <source>
        <dbReference type="EMBL" id="MTV74970.1"/>
    </source>
</evidence>
<dbReference type="InterPro" id="IPR011527">
    <property type="entry name" value="ABC1_TM_dom"/>
</dbReference>
<evidence type="ECO:0000256" key="5">
    <source>
        <dbReference type="SAM" id="Phobius"/>
    </source>
</evidence>
<feature type="transmembrane region" description="Helical" evidence="5">
    <location>
        <begin position="52"/>
        <end position="76"/>
    </location>
</feature>
<keyword evidence="3 5" id="KW-1133">Transmembrane helix</keyword>
<dbReference type="Proteomes" id="UP000483094">
    <property type="component" value="Unassembled WGS sequence"/>
</dbReference>
<keyword evidence="2 5" id="KW-0812">Transmembrane</keyword>
<evidence type="ECO:0000313" key="8">
    <source>
        <dbReference type="Proteomes" id="UP000483094"/>
    </source>
</evidence>
<feature type="non-terminal residue" evidence="7">
    <location>
        <position position="77"/>
    </location>
</feature>
<gene>
    <name evidence="7" type="ORF">GM540_13560</name>
</gene>
<keyword evidence="7" id="KW-0547">Nucleotide-binding</keyword>
<keyword evidence="7" id="KW-0067">ATP-binding</keyword>
<dbReference type="InterPro" id="IPR036640">
    <property type="entry name" value="ABC1_TM_sf"/>
</dbReference>
<comment type="caution">
    <text evidence="7">The sequence shown here is derived from an EMBL/GenBank/DDBJ whole genome shotgun (WGS) entry which is preliminary data.</text>
</comment>
<dbReference type="AlphaFoldDB" id="A0A6G2DEG5"/>
<dbReference type="PROSITE" id="PS50929">
    <property type="entry name" value="ABC_TM1F"/>
    <property type="match status" value="1"/>
</dbReference>
<evidence type="ECO:0000256" key="2">
    <source>
        <dbReference type="ARBA" id="ARBA00022692"/>
    </source>
</evidence>
<dbReference type="GO" id="GO:0005524">
    <property type="term" value="F:ATP binding"/>
    <property type="evidence" value="ECO:0007669"/>
    <property type="project" value="UniProtKB-KW"/>
</dbReference>
<keyword evidence="4 5" id="KW-0472">Membrane</keyword>